<comment type="caution">
    <text evidence="3">The sequence shown here is derived from an EMBL/GenBank/DDBJ whole genome shotgun (WGS) entry which is preliminary data.</text>
</comment>
<sequence length="875" mass="98521">RNATKLMSQPNMILFAWAIARIHFRMQFSQLVFQREICSQKRTVYALLSITNCVTKGRSQLLARLLIISKHLLLGVHITIIDSSASRQHSPRISTGQSCQKEVGGACDPYAYCCMYNAIMRCAAMHNRSAVFPILNVSGVKRDTSIALAIRYSIMLQSQNGVHSITLYDEDPKVISRIFYMLGNRCVRHFPSYNYRNTILGCLPEIPCSNAFIRKLPDVIRTMWNAVPHSIRCIPLRTGSVDINVITTSGSGQRTRISIVCADIATVPSPNGATVNAANGILQFGDGVAGVLGRAAGSATVTECNNLIARYRSLGIARLPGGSATITGCGKMNTITTKITHAVGPIVKQGNQPSDEDVYRLKSTYDQVFRLAGLFNLESLVIPFISTGIYGFPSDLGMIIALYAALNALPAHNIKEVIFVHIDNRAVRSFTGLMGGQRELILSSRAEADALIATCCSAFVPPSIRAPMRRRLEKELESVWRQTKSIVTQPLATAARQSRPREAATSSEAPAKRRITPTPPTRHKRPPRALSLDIDDGIRAPVAVTEERGEVIRPGTLRKRIFLAKETPEQAAERKRKDAERKRIKRASQSRAPAETNKEEERGERIVRSRTMSPSTRGHDQAEETSAVSQSLIRDIQPEISAGNVPTETPDEYRERLRKERERIKRSRAVMTSPERTTRKSVDRARKETSRSNAIPSEQQKLREDAKKGMERFRQNESRDQRAARREKNKEEQKRSRASQGSAERKIRQEKDKEGYAAVRAKETPEERTQRQTVDAFLHRRAREKETPEHREARKKRDRETTYYHRHDPLRPLRKPGSSILTEEEKDFTKKLPKAFELGPIHVCQYCDALTYSGRCCSQVNYIFLRTTNMESFIF</sequence>
<dbReference type="PANTHER" id="PTHR11106">
    <property type="entry name" value="GANGLIOSIDE INDUCED DIFFERENTIATION ASSOCIATED PROTEIN 2-RELATED"/>
    <property type="match status" value="1"/>
</dbReference>
<feature type="compositionally biased region" description="Basic and acidic residues" evidence="1">
    <location>
        <begin position="676"/>
        <end position="690"/>
    </location>
</feature>
<dbReference type="SMART" id="SM00506">
    <property type="entry name" value="A1pp"/>
    <property type="match status" value="1"/>
</dbReference>
<feature type="non-terminal residue" evidence="3">
    <location>
        <position position="1"/>
    </location>
</feature>
<proteinExistence type="predicted"/>
<organism evidence="3 4">
    <name type="scientific">Pristionchus mayeri</name>
    <dbReference type="NCBI Taxonomy" id="1317129"/>
    <lineage>
        <taxon>Eukaryota</taxon>
        <taxon>Metazoa</taxon>
        <taxon>Ecdysozoa</taxon>
        <taxon>Nematoda</taxon>
        <taxon>Chromadorea</taxon>
        <taxon>Rhabditida</taxon>
        <taxon>Rhabditina</taxon>
        <taxon>Diplogasteromorpha</taxon>
        <taxon>Diplogasteroidea</taxon>
        <taxon>Neodiplogasteridae</taxon>
        <taxon>Pristionchus</taxon>
    </lineage>
</organism>
<evidence type="ECO:0000259" key="2">
    <source>
        <dbReference type="PROSITE" id="PS51154"/>
    </source>
</evidence>
<feature type="region of interest" description="Disordered" evidence="1">
    <location>
        <begin position="563"/>
        <end position="801"/>
    </location>
</feature>
<dbReference type="Proteomes" id="UP001328107">
    <property type="component" value="Unassembled WGS sequence"/>
</dbReference>
<dbReference type="SUPFAM" id="SSF52949">
    <property type="entry name" value="Macro domain-like"/>
    <property type="match status" value="1"/>
</dbReference>
<protein>
    <recommendedName>
        <fullName evidence="2">Macro domain-containing protein</fullName>
    </recommendedName>
</protein>
<evidence type="ECO:0000313" key="3">
    <source>
        <dbReference type="EMBL" id="GMR46625.1"/>
    </source>
</evidence>
<feature type="compositionally biased region" description="Basic and acidic residues" evidence="1">
    <location>
        <begin position="566"/>
        <end position="581"/>
    </location>
</feature>
<feature type="compositionally biased region" description="Basic and acidic residues" evidence="1">
    <location>
        <begin position="783"/>
        <end position="792"/>
    </location>
</feature>
<gene>
    <name evidence="3" type="ORF">PMAYCL1PPCAC_16820</name>
</gene>
<reference evidence="4" key="1">
    <citation type="submission" date="2022-10" db="EMBL/GenBank/DDBJ databases">
        <title>Genome assembly of Pristionchus species.</title>
        <authorList>
            <person name="Yoshida K."/>
            <person name="Sommer R.J."/>
        </authorList>
    </citation>
    <scope>NUCLEOTIDE SEQUENCE [LARGE SCALE GENOMIC DNA]</scope>
    <source>
        <strain evidence="4">RS5460</strain>
    </source>
</reference>
<evidence type="ECO:0000256" key="1">
    <source>
        <dbReference type="SAM" id="MobiDB-lite"/>
    </source>
</evidence>
<keyword evidence="4" id="KW-1185">Reference proteome</keyword>
<feature type="compositionally biased region" description="Basic and acidic residues" evidence="1">
    <location>
        <begin position="596"/>
        <end position="607"/>
    </location>
</feature>
<dbReference type="PROSITE" id="PS51154">
    <property type="entry name" value="MACRO"/>
    <property type="match status" value="1"/>
</dbReference>
<dbReference type="Pfam" id="PF01661">
    <property type="entry name" value="Macro"/>
    <property type="match status" value="1"/>
</dbReference>
<evidence type="ECO:0000313" key="4">
    <source>
        <dbReference type="Proteomes" id="UP001328107"/>
    </source>
</evidence>
<dbReference type="InterPro" id="IPR043472">
    <property type="entry name" value="Macro_dom-like"/>
</dbReference>
<feature type="compositionally biased region" description="Basic and acidic residues" evidence="1">
    <location>
        <begin position="700"/>
        <end position="735"/>
    </location>
</feature>
<feature type="region of interest" description="Disordered" evidence="1">
    <location>
        <begin position="490"/>
        <end position="534"/>
    </location>
</feature>
<feature type="domain" description="Macro" evidence="2">
    <location>
        <begin position="244"/>
        <end position="438"/>
    </location>
</feature>
<dbReference type="Gene3D" id="3.40.220.10">
    <property type="entry name" value="Leucine Aminopeptidase, subunit E, domain 1"/>
    <property type="match status" value="1"/>
</dbReference>
<feature type="compositionally biased region" description="Basic and acidic residues" evidence="1">
    <location>
        <begin position="651"/>
        <end position="663"/>
    </location>
</feature>
<dbReference type="EMBL" id="BTRK01000004">
    <property type="protein sequence ID" value="GMR46625.1"/>
    <property type="molecule type" value="Genomic_DNA"/>
</dbReference>
<dbReference type="AlphaFoldDB" id="A0AAN5CLG4"/>
<name>A0AAN5CLG4_9BILA</name>
<feature type="compositionally biased region" description="Basic and acidic residues" evidence="1">
    <location>
        <begin position="743"/>
        <end position="770"/>
    </location>
</feature>
<dbReference type="InterPro" id="IPR002589">
    <property type="entry name" value="Macro_dom"/>
</dbReference>
<accession>A0AAN5CLG4</accession>